<accession>A0ABQ9NKM4</accession>
<comment type="caution">
    <text evidence="1">The sequence shown here is derived from an EMBL/GenBank/DDBJ whole genome shotgun (WGS) entry which is preliminary data.</text>
</comment>
<organism evidence="1 2">
    <name type="scientific">Coniosporium apollinis</name>
    <dbReference type="NCBI Taxonomy" id="61459"/>
    <lineage>
        <taxon>Eukaryota</taxon>
        <taxon>Fungi</taxon>
        <taxon>Dikarya</taxon>
        <taxon>Ascomycota</taxon>
        <taxon>Pezizomycotina</taxon>
        <taxon>Dothideomycetes</taxon>
        <taxon>Dothideomycetes incertae sedis</taxon>
        <taxon>Coniosporium</taxon>
    </lineage>
</organism>
<dbReference type="Proteomes" id="UP001172684">
    <property type="component" value="Unassembled WGS sequence"/>
</dbReference>
<sequence>MRASFRACGSSRPGLTASWNSDQMGAVASSNVRFTSNSNFRSYNLEQWKTHTMWHFRGQDPPRLVECPLCETFNYTYPNGFEVWDARMNHQAQHHYVGHALATARPEFKLHHYLWQRRIIYHAELQELKGAPRLQHAPADA</sequence>
<name>A0ABQ9NKM4_9PEZI</name>
<feature type="non-terminal residue" evidence="1">
    <location>
        <position position="141"/>
    </location>
</feature>
<reference evidence="1" key="1">
    <citation type="submission" date="2022-10" db="EMBL/GenBank/DDBJ databases">
        <title>Culturing micro-colonial fungi from biological soil crusts in the Mojave desert and describing Neophaeococcomyces mojavensis, and introducing the new genera and species Taxawa tesnikishii.</title>
        <authorList>
            <person name="Kurbessoian T."/>
            <person name="Stajich J.E."/>
        </authorList>
    </citation>
    <scope>NUCLEOTIDE SEQUENCE</scope>
    <source>
        <strain evidence="1">TK_1</strain>
    </source>
</reference>
<evidence type="ECO:0000313" key="2">
    <source>
        <dbReference type="Proteomes" id="UP001172684"/>
    </source>
</evidence>
<keyword evidence="2" id="KW-1185">Reference proteome</keyword>
<gene>
    <name evidence="1" type="ORF">H2201_009263</name>
</gene>
<proteinExistence type="predicted"/>
<evidence type="ECO:0000313" key="1">
    <source>
        <dbReference type="EMBL" id="KAJ9651701.1"/>
    </source>
</evidence>
<protein>
    <submittedName>
        <fullName evidence="1">Uncharacterized protein</fullName>
    </submittedName>
</protein>
<dbReference type="EMBL" id="JAPDRL010000503">
    <property type="protein sequence ID" value="KAJ9651701.1"/>
    <property type="molecule type" value="Genomic_DNA"/>
</dbReference>